<keyword evidence="2" id="KW-1185">Reference proteome</keyword>
<dbReference type="GeneID" id="17274544"/>
<dbReference type="AlphaFoldDB" id="A0A0D3JZR3"/>
<accession>A0A0D3JZR3</accession>
<dbReference type="RefSeq" id="XP_005781427.1">
    <property type="nucleotide sequence ID" value="XM_005781370.1"/>
</dbReference>
<reference evidence="1" key="2">
    <citation type="submission" date="2024-10" db="UniProtKB">
        <authorList>
            <consortium name="EnsemblProtists"/>
        </authorList>
    </citation>
    <scope>IDENTIFICATION</scope>
</reference>
<organism evidence="1 2">
    <name type="scientific">Emiliania huxleyi (strain CCMP1516)</name>
    <dbReference type="NCBI Taxonomy" id="280463"/>
    <lineage>
        <taxon>Eukaryota</taxon>
        <taxon>Haptista</taxon>
        <taxon>Haptophyta</taxon>
        <taxon>Prymnesiophyceae</taxon>
        <taxon>Isochrysidales</taxon>
        <taxon>Noelaerhabdaceae</taxon>
        <taxon>Emiliania</taxon>
    </lineage>
</organism>
<reference evidence="2" key="1">
    <citation type="journal article" date="2013" name="Nature">
        <title>Pan genome of the phytoplankton Emiliania underpins its global distribution.</title>
        <authorList>
            <person name="Read B.A."/>
            <person name="Kegel J."/>
            <person name="Klute M.J."/>
            <person name="Kuo A."/>
            <person name="Lefebvre S.C."/>
            <person name="Maumus F."/>
            <person name="Mayer C."/>
            <person name="Miller J."/>
            <person name="Monier A."/>
            <person name="Salamov A."/>
            <person name="Young J."/>
            <person name="Aguilar M."/>
            <person name="Claverie J.M."/>
            <person name="Frickenhaus S."/>
            <person name="Gonzalez K."/>
            <person name="Herman E.K."/>
            <person name="Lin Y.C."/>
            <person name="Napier J."/>
            <person name="Ogata H."/>
            <person name="Sarno A.F."/>
            <person name="Shmutz J."/>
            <person name="Schroeder D."/>
            <person name="de Vargas C."/>
            <person name="Verret F."/>
            <person name="von Dassow P."/>
            <person name="Valentin K."/>
            <person name="Van de Peer Y."/>
            <person name="Wheeler G."/>
            <person name="Dacks J.B."/>
            <person name="Delwiche C.F."/>
            <person name="Dyhrman S.T."/>
            <person name="Glockner G."/>
            <person name="John U."/>
            <person name="Richards T."/>
            <person name="Worden A.Z."/>
            <person name="Zhang X."/>
            <person name="Grigoriev I.V."/>
            <person name="Allen A.E."/>
            <person name="Bidle K."/>
            <person name="Borodovsky M."/>
            <person name="Bowler C."/>
            <person name="Brownlee C."/>
            <person name="Cock J.M."/>
            <person name="Elias M."/>
            <person name="Gladyshev V.N."/>
            <person name="Groth M."/>
            <person name="Guda C."/>
            <person name="Hadaegh A."/>
            <person name="Iglesias-Rodriguez M.D."/>
            <person name="Jenkins J."/>
            <person name="Jones B.M."/>
            <person name="Lawson T."/>
            <person name="Leese F."/>
            <person name="Lindquist E."/>
            <person name="Lobanov A."/>
            <person name="Lomsadze A."/>
            <person name="Malik S.B."/>
            <person name="Marsh M.E."/>
            <person name="Mackinder L."/>
            <person name="Mock T."/>
            <person name="Mueller-Roeber B."/>
            <person name="Pagarete A."/>
            <person name="Parker M."/>
            <person name="Probert I."/>
            <person name="Quesneville H."/>
            <person name="Raines C."/>
            <person name="Rensing S.A."/>
            <person name="Riano-Pachon D.M."/>
            <person name="Richier S."/>
            <person name="Rokitta S."/>
            <person name="Shiraiwa Y."/>
            <person name="Soanes D.M."/>
            <person name="van der Giezen M."/>
            <person name="Wahlund T.M."/>
            <person name="Williams B."/>
            <person name="Wilson W."/>
            <person name="Wolfe G."/>
            <person name="Wurch L.L."/>
        </authorList>
    </citation>
    <scope>NUCLEOTIDE SEQUENCE</scope>
</reference>
<dbReference type="HOGENOM" id="CLU_948116_0_0_1"/>
<dbReference type="KEGG" id="ehx:EMIHUDRAFT_113963"/>
<sequence>MNLSLLITGELPADAHPGARNACGLYRRQGHLVNGKPAFMKDGQLLSSTGEAMAMWFHDDGNGQKSWLVGKHTNLGNDDAYLELRCSDDEPAQTDCIEWLAANLDDETWMAAPQLRHYAIVKPGGVEPDVVVVEERTRKQRDAEGRKRAIDVDSADSRKRARSALDLRVAKARSLRASVVDARYKALLQPSVNDWADDKIDDVVLSKRKATAREAANSEDAPLRALESAYAGFTAAIERSRQAVDAARLAVQQAEHAEDAAEVTLETALRAIEPEAEAAVAGPSGAVKREGAAG</sequence>
<evidence type="ECO:0000313" key="1">
    <source>
        <dbReference type="EnsemblProtists" id="EOD28998"/>
    </source>
</evidence>
<dbReference type="Proteomes" id="UP000013827">
    <property type="component" value="Unassembled WGS sequence"/>
</dbReference>
<proteinExistence type="predicted"/>
<dbReference type="PaxDb" id="2903-EOD28998"/>
<evidence type="ECO:0000313" key="2">
    <source>
        <dbReference type="Proteomes" id="UP000013827"/>
    </source>
</evidence>
<name>A0A0D3JZR3_EMIH1</name>
<dbReference type="EnsemblProtists" id="EOD28998">
    <property type="protein sequence ID" value="EOD28998"/>
    <property type="gene ID" value="EMIHUDRAFT_113963"/>
</dbReference>
<protein>
    <submittedName>
        <fullName evidence="1">Uncharacterized protein</fullName>
    </submittedName>
</protein>